<sequence>MFILISISLSLIILIVGTFLFNKGARPKVHHEQINHEEMKALKKWENRRLSKK</sequence>
<organism evidence="1 2">
    <name type="scientific">Lactococcus hircilactis</name>
    <dbReference type="NCBI Taxonomy" id="1494462"/>
    <lineage>
        <taxon>Bacteria</taxon>
        <taxon>Bacillati</taxon>
        <taxon>Bacillota</taxon>
        <taxon>Bacilli</taxon>
        <taxon>Lactobacillales</taxon>
        <taxon>Streptococcaceae</taxon>
        <taxon>Lactococcus</taxon>
    </lineage>
</organism>
<protein>
    <submittedName>
        <fullName evidence="1">Uncharacterized protein</fullName>
    </submittedName>
</protein>
<evidence type="ECO:0000313" key="1">
    <source>
        <dbReference type="EMBL" id="MQW39595.1"/>
    </source>
</evidence>
<accession>A0A7X2D1Z8</accession>
<dbReference type="EMBL" id="WITJ01000008">
    <property type="protein sequence ID" value="MQW39595.1"/>
    <property type="molecule type" value="Genomic_DNA"/>
</dbReference>
<name>A0A7X2D1Z8_9LACT</name>
<reference evidence="1 2" key="1">
    <citation type="submission" date="2019-10" db="EMBL/GenBank/DDBJ databases">
        <authorList>
            <person name="Dong K."/>
        </authorList>
    </citation>
    <scope>NUCLEOTIDE SEQUENCE [LARGE SCALE GENOMIC DNA]</scope>
    <source>
        <strain evidence="1 2">DSM 28960</strain>
    </source>
</reference>
<evidence type="ECO:0000313" key="2">
    <source>
        <dbReference type="Proteomes" id="UP000439550"/>
    </source>
</evidence>
<proteinExistence type="predicted"/>
<comment type="caution">
    <text evidence="1">The sequence shown here is derived from an EMBL/GenBank/DDBJ whole genome shotgun (WGS) entry which is preliminary data.</text>
</comment>
<dbReference type="RefSeq" id="WP_211368883.1">
    <property type="nucleotide sequence ID" value="NZ_CAXYUY010000019.1"/>
</dbReference>
<keyword evidence="2" id="KW-1185">Reference proteome</keyword>
<gene>
    <name evidence="1" type="ORF">GHI93_06565</name>
</gene>
<dbReference type="AlphaFoldDB" id="A0A7X2D1Z8"/>
<dbReference type="Proteomes" id="UP000439550">
    <property type="component" value="Unassembled WGS sequence"/>
</dbReference>